<gene>
    <name evidence="1" type="ORF">V6L76_09080</name>
</gene>
<dbReference type="InterPro" id="IPR036388">
    <property type="entry name" value="WH-like_DNA-bd_sf"/>
</dbReference>
<dbReference type="InterPro" id="IPR016032">
    <property type="entry name" value="Sig_transdc_resp-reg_C-effctor"/>
</dbReference>
<protein>
    <recommendedName>
        <fullName evidence="3">HTH luxR-type domain-containing protein</fullName>
    </recommendedName>
</protein>
<keyword evidence="2" id="KW-1185">Reference proteome</keyword>
<name>A0ABU7ZN01_9HYPH</name>
<dbReference type="Gene3D" id="1.10.10.10">
    <property type="entry name" value="Winged helix-like DNA-binding domain superfamily/Winged helix DNA-binding domain"/>
    <property type="match status" value="1"/>
</dbReference>
<evidence type="ECO:0000313" key="2">
    <source>
        <dbReference type="Proteomes" id="UP001380822"/>
    </source>
</evidence>
<dbReference type="SUPFAM" id="SSF46894">
    <property type="entry name" value="C-terminal effector domain of the bipartite response regulators"/>
    <property type="match status" value="1"/>
</dbReference>
<dbReference type="Proteomes" id="UP001380822">
    <property type="component" value="Unassembled WGS sequence"/>
</dbReference>
<proteinExistence type="predicted"/>
<comment type="caution">
    <text evidence="1">The sequence shown here is derived from an EMBL/GenBank/DDBJ whole genome shotgun (WGS) entry which is preliminary data.</text>
</comment>
<dbReference type="EMBL" id="JBAKBE010000004">
    <property type="protein sequence ID" value="MEH0096406.1"/>
    <property type="molecule type" value="Genomic_DNA"/>
</dbReference>
<organism evidence="1 2">
    <name type="scientific">Pannonibacter anstelovis</name>
    <dbReference type="NCBI Taxonomy" id="3121537"/>
    <lineage>
        <taxon>Bacteria</taxon>
        <taxon>Pseudomonadati</taxon>
        <taxon>Pseudomonadota</taxon>
        <taxon>Alphaproteobacteria</taxon>
        <taxon>Hyphomicrobiales</taxon>
        <taxon>Stappiaceae</taxon>
        <taxon>Pannonibacter</taxon>
    </lineage>
</organism>
<evidence type="ECO:0000313" key="1">
    <source>
        <dbReference type="EMBL" id="MEH0096406.1"/>
    </source>
</evidence>
<evidence type="ECO:0008006" key="3">
    <source>
        <dbReference type="Google" id="ProtNLM"/>
    </source>
</evidence>
<dbReference type="RefSeq" id="WP_334250973.1">
    <property type="nucleotide sequence ID" value="NZ_JBAKBE010000004.1"/>
</dbReference>
<sequence>MDDQDTEFIKVRDSFFEAAVNPDLWDRALAGFSDFTGGSSVNLVVLDKPGAPPVIEHFVRGDDAAYARYLGDYFAIDRRVPRVAAAQVGRILLEQDVLSEEEKRQDTVYNEILAGNGMRNLALANLSSGHLLMGIGIAPQNDADPFEADQLTRLARLLPHLRNALSFYTINIQLQLQRQMLADLFALDGKGIVVLDMNRRVLFANALAETQFSSGLISVRQGTITFRHRNSEMAWQRALQDLQDGEVTGSASFMAENPETLGMTGVRVLSAAPVLEQFPMFTAPAMLMLLTPINPGLAISPTEVARFGALFRLTPAECRVIEAISAGTGLDDHASQQGIRLDTARKQLKSAMAKCGVTSQKALISRLERFCLVALR</sequence>
<accession>A0ABU7ZN01</accession>
<reference evidence="1 2" key="1">
    <citation type="submission" date="2024-02" db="EMBL/GenBank/DDBJ databases">
        <title>A new putative Pannonibacter species isolated from two cases of bloodstream infections in paediatric patients.</title>
        <authorList>
            <person name="Castellana S."/>
            <person name="De Laurentiis V."/>
            <person name="Grassi M."/>
            <person name="De Leonardis F."/>
            <person name="Mosca A."/>
            <person name="De Carlo C."/>
            <person name="Sparapano E."/>
            <person name="Ronga L."/>
            <person name="Santacroce L."/>
            <person name="Chironna M."/>
            <person name="De Robertis A."/>
            <person name="Bianco A."/>
            <person name="Del Sambro L."/>
            <person name="Capozzi L."/>
            <person name="Parisi A."/>
        </authorList>
    </citation>
    <scope>NUCLEOTIDE SEQUENCE [LARGE SCALE GENOMIC DNA]</scope>
    <source>
        <strain evidence="1 2">Pt2</strain>
    </source>
</reference>